<protein>
    <submittedName>
        <fullName evidence="1">Uncharacterized protein</fullName>
    </submittedName>
</protein>
<dbReference type="Proteomes" id="UP000821853">
    <property type="component" value="Unassembled WGS sequence"/>
</dbReference>
<comment type="caution">
    <text evidence="1">The sequence shown here is derived from an EMBL/GenBank/DDBJ whole genome shotgun (WGS) entry which is preliminary data.</text>
</comment>
<dbReference type="EMBL" id="JABSTR010001630">
    <property type="protein sequence ID" value="KAH9384124.1"/>
    <property type="molecule type" value="Genomic_DNA"/>
</dbReference>
<name>A0A9J6H9Y3_HAELO</name>
<organism evidence="1 2">
    <name type="scientific">Haemaphysalis longicornis</name>
    <name type="common">Bush tick</name>
    <dbReference type="NCBI Taxonomy" id="44386"/>
    <lineage>
        <taxon>Eukaryota</taxon>
        <taxon>Metazoa</taxon>
        <taxon>Ecdysozoa</taxon>
        <taxon>Arthropoda</taxon>
        <taxon>Chelicerata</taxon>
        <taxon>Arachnida</taxon>
        <taxon>Acari</taxon>
        <taxon>Parasitiformes</taxon>
        <taxon>Ixodida</taxon>
        <taxon>Ixodoidea</taxon>
        <taxon>Ixodidae</taxon>
        <taxon>Haemaphysalinae</taxon>
        <taxon>Haemaphysalis</taxon>
    </lineage>
</organism>
<evidence type="ECO:0000313" key="1">
    <source>
        <dbReference type="EMBL" id="KAH9384124.1"/>
    </source>
</evidence>
<dbReference type="AlphaFoldDB" id="A0A9J6H9Y3"/>
<dbReference type="VEuPathDB" id="VectorBase:HLOH_063284"/>
<accession>A0A9J6H9Y3</accession>
<keyword evidence="2" id="KW-1185">Reference proteome</keyword>
<reference evidence="1 2" key="1">
    <citation type="journal article" date="2020" name="Cell">
        <title>Large-Scale Comparative Analyses of Tick Genomes Elucidate Their Genetic Diversity and Vector Capacities.</title>
        <authorList>
            <consortium name="Tick Genome and Microbiome Consortium (TIGMIC)"/>
            <person name="Jia N."/>
            <person name="Wang J."/>
            <person name="Shi W."/>
            <person name="Du L."/>
            <person name="Sun Y."/>
            <person name="Zhan W."/>
            <person name="Jiang J.F."/>
            <person name="Wang Q."/>
            <person name="Zhang B."/>
            <person name="Ji P."/>
            <person name="Bell-Sakyi L."/>
            <person name="Cui X.M."/>
            <person name="Yuan T.T."/>
            <person name="Jiang B.G."/>
            <person name="Yang W.F."/>
            <person name="Lam T.T."/>
            <person name="Chang Q.C."/>
            <person name="Ding S.J."/>
            <person name="Wang X.J."/>
            <person name="Zhu J.G."/>
            <person name="Ruan X.D."/>
            <person name="Zhao L."/>
            <person name="Wei J.T."/>
            <person name="Ye R.Z."/>
            <person name="Que T.C."/>
            <person name="Du C.H."/>
            <person name="Zhou Y.H."/>
            <person name="Cheng J.X."/>
            <person name="Dai P.F."/>
            <person name="Guo W.B."/>
            <person name="Han X.H."/>
            <person name="Huang E.J."/>
            <person name="Li L.F."/>
            <person name="Wei W."/>
            <person name="Gao Y.C."/>
            <person name="Liu J.Z."/>
            <person name="Shao H.Z."/>
            <person name="Wang X."/>
            <person name="Wang C.C."/>
            <person name="Yang T.C."/>
            <person name="Huo Q.B."/>
            <person name="Li W."/>
            <person name="Chen H.Y."/>
            <person name="Chen S.E."/>
            <person name="Zhou L.G."/>
            <person name="Ni X.B."/>
            <person name="Tian J.H."/>
            <person name="Sheng Y."/>
            <person name="Liu T."/>
            <person name="Pan Y.S."/>
            <person name="Xia L.Y."/>
            <person name="Li J."/>
            <person name="Zhao F."/>
            <person name="Cao W.C."/>
        </authorList>
    </citation>
    <scope>NUCLEOTIDE SEQUENCE [LARGE SCALE GENOMIC DNA]</scope>
    <source>
        <strain evidence="1">HaeL-2018</strain>
    </source>
</reference>
<sequence>MIAGPNEEIAVYTSELTRQNCVNTRNKMNKQIGNAITRKLPRHLLEPENTRSEAHQQLQTLVYKFKGTRSELLDKVRNRYLWPSTRETLP</sequence>
<gene>
    <name evidence="1" type="ORF">HPB48_026110</name>
</gene>
<proteinExistence type="predicted"/>
<evidence type="ECO:0000313" key="2">
    <source>
        <dbReference type="Proteomes" id="UP000821853"/>
    </source>
</evidence>